<reference evidence="1" key="1">
    <citation type="submission" date="2020-12" db="EMBL/GenBank/DDBJ databases">
        <authorList>
            <consortium name="Molecular Ecology Group"/>
        </authorList>
    </citation>
    <scope>NUCLEOTIDE SEQUENCE</scope>
    <source>
        <strain evidence="1">TBG_1078</strain>
    </source>
</reference>
<name>A0A811ZWA3_NYCPR</name>
<evidence type="ECO:0000313" key="2">
    <source>
        <dbReference type="Proteomes" id="UP000645828"/>
    </source>
</evidence>
<protein>
    <submittedName>
        <fullName evidence="1">(raccoon dog) hypothetical protein</fullName>
    </submittedName>
</protein>
<dbReference type="Proteomes" id="UP000645828">
    <property type="component" value="Unassembled WGS sequence"/>
</dbReference>
<accession>A0A811ZWA3</accession>
<organism evidence="1 2">
    <name type="scientific">Nyctereutes procyonoides</name>
    <name type="common">Raccoon dog</name>
    <name type="synonym">Canis procyonoides</name>
    <dbReference type="NCBI Taxonomy" id="34880"/>
    <lineage>
        <taxon>Eukaryota</taxon>
        <taxon>Metazoa</taxon>
        <taxon>Chordata</taxon>
        <taxon>Craniata</taxon>
        <taxon>Vertebrata</taxon>
        <taxon>Euteleostomi</taxon>
        <taxon>Mammalia</taxon>
        <taxon>Eutheria</taxon>
        <taxon>Laurasiatheria</taxon>
        <taxon>Carnivora</taxon>
        <taxon>Caniformia</taxon>
        <taxon>Canidae</taxon>
        <taxon>Nyctereutes</taxon>
    </lineage>
</organism>
<sequence>MTKSFKNLSWASRTLGPKSLALTWDGSTSGHPLPPPAQTLHRGWLRAVTSQWGVELRRGVWYLSFRSSAGNEELTTVLQTTEAWHAEVSVTYPLVHSHYLSDSLVQDPHSLNCMEMTCGRLLGLCPITPPATPGPRPVPASQQDSVVMACPVRLSMLREDATLQGLPQAWYCSSGAKTEVEALGLNWPDSPYHSSPRPSLPHRHPQAICQGYMAFQNLCP</sequence>
<comment type="caution">
    <text evidence="1">The sequence shown here is derived from an EMBL/GenBank/DDBJ whole genome shotgun (WGS) entry which is preliminary data.</text>
</comment>
<proteinExistence type="predicted"/>
<dbReference type="EMBL" id="CAJHUB010000776">
    <property type="protein sequence ID" value="CAD7692897.1"/>
    <property type="molecule type" value="Genomic_DNA"/>
</dbReference>
<evidence type="ECO:0000313" key="1">
    <source>
        <dbReference type="EMBL" id="CAD7692897.1"/>
    </source>
</evidence>
<gene>
    <name evidence="1" type="ORF">NYPRO_LOCUS25689</name>
</gene>
<keyword evidence="2" id="KW-1185">Reference proteome</keyword>
<dbReference type="AlphaFoldDB" id="A0A811ZWA3"/>